<dbReference type="EMBL" id="JBCLUF010000042">
    <property type="protein sequence ID" value="MEY8663057.1"/>
    <property type="molecule type" value="Genomic_DNA"/>
</dbReference>
<protein>
    <submittedName>
        <fullName evidence="5">Copper-responsive transcriptional repressor TcrY</fullName>
    </submittedName>
</protein>
<dbReference type="Gene3D" id="1.10.4040.10">
    <property type="entry name" value="Penicillinase repressor domain"/>
    <property type="match status" value="1"/>
</dbReference>
<evidence type="ECO:0000313" key="6">
    <source>
        <dbReference type="Proteomes" id="UP001565236"/>
    </source>
</evidence>
<keyword evidence="3" id="KW-0238">DNA-binding</keyword>
<reference evidence="5 6" key="1">
    <citation type="submission" date="2024-03" db="EMBL/GenBank/DDBJ databases">
        <title>Mouse gut bacterial collection (mGBC) of GemPharmatech.</title>
        <authorList>
            <person name="He Y."/>
            <person name="Dong L."/>
            <person name="Wu D."/>
            <person name="Gao X."/>
            <person name="Lin Z."/>
        </authorList>
    </citation>
    <scope>NUCLEOTIDE SEQUENCE [LARGE SCALE GENOMIC DNA]</scope>
    <source>
        <strain evidence="5 6">15-30</strain>
    </source>
</reference>
<comment type="caution">
    <text evidence="5">The sequence shown here is derived from an EMBL/GenBank/DDBJ whole genome shotgun (WGS) entry which is preliminary data.</text>
</comment>
<evidence type="ECO:0000256" key="2">
    <source>
        <dbReference type="ARBA" id="ARBA00023015"/>
    </source>
</evidence>
<gene>
    <name evidence="5" type="primary">tcrY</name>
    <name evidence="5" type="ORF">AALT52_09290</name>
</gene>
<sequence>MSTIAVDLHITDAEWEVMRVVWANGRVTSKEVISTLGEKMDWKQATTKTLLGRLVEKGALNTEQEGRKYIYSANIEEKEAVRSFTNDIFNRICRKSVGNVVGSIVEDHVLSFDDIQRLEEILEMKKAFAVEEVDCQCTEGQCDCHLHHHGECCLENT</sequence>
<comment type="similarity">
    <text evidence="1">Belongs to the BlaI transcriptional regulatory family.</text>
</comment>
<dbReference type="InterPro" id="IPR036390">
    <property type="entry name" value="WH_DNA-bd_sf"/>
</dbReference>
<organism evidence="5 6">
    <name type="scientific">Ligilactobacillus faecis</name>
    <dbReference type="NCBI Taxonomy" id="762833"/>
    <lineage>
        <taxon>Bacteria</taxon>
        <taxon>Bacillati</taxon>
        <taxon>Bacillota</taxon>
        <taxon>Bacilli</taxon>
        <taxon>Lactobacillales</taxon>
        <taxon>Lactobacillaceae</taxon>
        <taxon>Ligilactobacillus</taxon>
    </lineage>
</organism>
<dbReference type="Gene3D" id="1.10.10.10">
    <property type="entry name" value="Winged helix-like DNA-binding domain superfamily/Winged helix DNA-binding domain"/>
    <property type="match status" value="1"/>
</dbReference>
<dbReference type="RefSeq" id="WP_369943070.1">
    <property type="nucleotide sequence ID" value="NZ_JBCLUF010000042.1"/>
</dbReference>
<dbReference type="SUPFAM" id="SSF46785">
    <property type="entry name" value="Winged helix' DNA-binding domain"/>
    <property type="match status" value="1"/>
</dbReference>
<evidence type="ECO:0000313" key="5">
    <source>
        <dbReference type="EMBL" id="MEY8663057.1"/>
    </source>
</evidence>
<keyword evidence="2" id="KW-0805">Transcription regulation</keyword>
<evidence type="ECO:0000256" key="1">
    <source>
        <dbReference type="ARBA" id="ARBA00011046"/>
    </source>
</evidence>
<evidence type="ECO:0000256" key="3">
    <source>
        <dbReference type="ARBA" id="ARBA00023125"/>
    </source>
</evidence>
<dbReference type="NCBIfam" id="TIGR02698">
    <property type="entry name" value="CopY_TcrY"/>
    <property type="match status" value="1"/>
</dbReference>
<name>A0ABV4DUC9_9LACO</name>
<accession>A0ABV4DUC9</accession>
<dbReference type="Proteomes" id="UP001565236">
    <property type="component" value="Unassembled WGS sequence"/>
</dbReference>
<dbReference type="InterPro" id="IPR014071">
    <property type="entry name" value="Cu_transp_CopY/TcrY"/>
</dbReference>
<dbReference type="InterPro" id="IPR036388">
    <property type="entry name" value="WH-like_DNA-bd_sf"/>
</dbReference>
<dbReference type="InterPro" id="IPR005650">
    <property type="entry name" value="BlaI_family"/>
</dbReference>
<dbReference type="PIRSF" id="PIRSF019455">
    <property type="entry name" value="CopR_AtkY"/>
    <property type="match status" value="1"/>
</dbReference>
<evidence type="ECO:0000256" key="4">
    <source>
        <dbReference type="ARBA" id="ARBA00023163"/>
    </source>
</evidence>
<dbReference type="Pfam" id="PF03965">
    <property type="entry name" value="Penicillinase_R"/>
    <property type="match status" value="1"/>
</dbReference>
<keyword evidence="4" id="KW-0804">Transcription</keyword>
<keyword evidence="6" id="KW-1185">Reference proteome</keyword>
<proteinExistence type="inferred from homology"/>